<feature type="region of interest" description="Disordered" evidence="1">
    <location>
        <begin position="432"/>
        <end position="462"/>
    </location>
</feature>
<dbReference type="InParanoid" id="A0A409Y3S0"/>
<comment type="caution">
    <text evidence="2">The sequence shown here is derived from an EMBL/GenBank/DDBJ whole genome shotgun (WGS) entry which is preliminary data.</text>
</comment>
<dbReference type="EMBL" id="NHYE01001211">
    <property type="protein sequence ID" value="PPQ97655.1"/>
    <property type="molecule type" value="Genomic_DNA"/>
</dbReference>
<name>A0A409Y3S0_9AGAR</name>
<dbReference type="OrthoDB" id="3270336at2759"/>
<dbReference type="Proteomes" id="UP000284706">
    <property type="component" value="Unassembled WGS sequence"/>
</dbReference>
<feature type="compositionally biased region" description="Acidic residues" evidence="1">
    <location>
        <begin position="449"/>
        <end position="460"/>
    </location>
</feature>
<protein>
    <submittedName>
        <fullName evidence="2">Uncharacterized protein</fullName>
    </submittedName>
</protein>
<accession>A0A409Y3S0</accession>
<evidence type="ECO:0000313" key="2">
    <source>
        <dbReference type="EMBL" id="PPQ97655.1"/>
    </source>
</evidence>
<keyword evidence="3" id="KW-1185">Reference proteome</keyword>
<evidence type="ECO:0000256" key="1">
    <source>
        <dbReference type="SAM" id="MobiDB-lite"/>
    </source>
</evidence>
<gene>
    <name evidence="2" type="ORF">CVT26_002490</name>
</gene>
<reference evidence="2 3" key="1">
    <citation type="journal article" date="2018" name="Evol. Lett.">
        <title>Horizontal gene cluster transfer increased hallucinogenic mushroom diversity.</title>
        <authorList>
            <person name="Reynolds H.T."/>
            <person name="Vijayakumar V."/>
            <person name="Gluck-Thaler E."/>
            <person name="Korotkin H.B."/>
            <person name="Matheny P.B."/>
            <person name="Slot J.C."/>
        </authorList>
    </citation>
    <scope>NUCLEOTIDE SEQUENCE [LARGE SCALE GENOMIC DNA]</scope>
    <source>
        <strain evidence="2 3">SRW20</strain>
    </source>
</reference>
<dbReference type="AlphaFoldDB" id="A0A409Y3S0"/>
<dbReference type="STRING" id="231916.A0A409Y3S0"/>
<proteinExistence type="predicted"/>
<sequence length="867" mass="98618">MLPFAKSPLACPDVTGTLIETPSSRYRLTVAASHSDQSIDMAAGKASIINGAIYYSPNCSRRVELPPNHEDFVYIRKTDQVDVADLHKPLWWSELTAYLAFLPLKPDYSFPFTDLFNLTFRQKKEVAILDAPVLLNWKKLENFIAEIIEDMRGHYGFPKPEPVMTTVVSTGIIFKNAKEFHEKVTRLQEWFAIWMAHLSYAIAIASTMDELMSAADSNCVFEPRRYFRREDEVPEWILRLCRHGKWDQPFISGLNTSVARFTPDFDRVGAFLDTSFAPRADYNFPIDFLLHFNVPVWYRWDAAWARDPKLHPRIARLAPPPEHLQIATIFISKTPSTGERPWEVFFANRKIAEYFMLKAESPIDKQRRLNREKDNPYNHTTKVYVWEWGSDGNYVCRRVSQPHNAATLGEFGRHQKVYNSVFNEWDCGHDLGDLDEDEEDGSPILGADPGEEGSDFDLGDDTLQLSSHNPLVPSSGGMGVHDLSSPAFKTFASTTSLPDHTKTFEIVKYPVLQILFEYFGFVSPLPVPEEYPHHSHKLTENEIKQTCRVLGVEELDADFTRSVLMQYCYRFLSDLGDQKVLVPPSDLFDLSPDNRIHVGATMRHRFIKKVSADWYLLDLPLEVAQAPWKLAVSHAVIALLLCRLDGGMDEYGLCNALMQRGVEFRTFLPLQPIAPQPLPSLITPIRLSDYKFTYGDYECYLQDRDRLLSSPRVRRAALMRGGIIWRLAASQASVSEVVMGPTASVRDYRQGTVLSSTDPAGTFYDDCLSSSEMDALCGLVYCYTDAGRGGQQQHLSWWPLDSIWRKDVAFPFWNARLESLVQGRLKELQSGSAKPLNASEWHKRIRAASNVRRALKNLGECSAKLLA</sequence>
<organism evidence="2 3">
    <name type="scientific">Gymnopilus dilepis</name>
    <dbReference type="NCBI Taxonomy" id="231916"/>
    <lineage>
        <taxon>Eukaryota</taxon>
        <taxon>Fungi</taxon>
        <taxon>Dikarya</taxon>
        <taxon>Basidiomycota</taxon>
        <taxon>Agaricomycotina</taxon>
        <taxon>Agaricomycetes</taxon>
        <taxon>Agaricomycetidae</taxon>
        <taxon>Agaricales</taxon>
        <taxon>Agaricineae</taxon>
        <taxon>Hymenogastraceae</taxon>
        <taxon>Gymnopilus</taxon>
    </lineage>
</organism>
<evidence type="ECO:0000313" key="3">
    <source>
        <dbReference type="Proteomes" id="UP000284706"/>
    </source>
</evidence>